<gene>
    <name evidence="2" type="ORF">B0A62_01645</name>
</gene>
<dbReference type="EMBL" id="MUGY01000002">
    <property type="protein sequence ID" value="OXA97591.1"/>
    <property type="molecule type" value="Genomic_DNA"/>
</dbReference>
<organism evidence="2 3">
    <name type="scientific">Flavobacterium hydatis</name>
    <name type="common">Cytophaga aquatilis</name>
    <dbReference type="NCBI Taxonomy" id="991"/>
    <lineage>
        <taxon>Bacteria</taxon>
        <taxon>Pseudomonadati</taxon>
        <taxon>Bacteroidota</taxon>
        <taxon>Flavobacteriia</taxon>
        <taxon>Flavobacteriales</taxon>
        <taxon>Flavobacteriaceae</taxon>
        <taxon>Flavobacterium</taxon>
    </lineage>
</organism>
<evidence type="ECO:0000256" key="1">
    <source>
        <dbReference type="SAM" id="Phobius"/>
    </source>
</evidence>
<protein>
    <submittedName>
        <fullName evidence="2">Uncharacterized protein</fullName>
    </submittedName>
</protein>
<keyword evidence="1" id="KW-0472">Membrane</keyword>
<keyword evidence="1" id="KW-1133">Transmembrane helix</keyword>
<dbReference type="Proteomes" id="UP000198424">
    <property type="component" value="Unassembled WGS sequence"/>
</dbReference>
<feature type="transmembrane region" description="Helical" evidence="1">
    <location>
        <begin position="20"/>
        <end position="39"/>
    </location>
</feature>
<reference evidence="2 3" key="1">
    <citation type="submission" date="2016-11" db="EMBL/GenBank/DDBJ databases">
        <title>Whole genomes of Flavobacteriaceae.</title>
        <authorList>
            <person name="Stine C."/>
            <person name="Li C."/>
            <person name="Tadesse D."/>
        </authorList>
    </citation>
    <scope>NUCLEOTIDE SEQUENCE [LARGE SCALE GENOMIC DNA]</scope>
    <source>
        <strain evidence="2 3">ATCC 29551</strain>
    </source>
</reference>
<evidence type="ECO:0000313" key="3">
    <source>
        <dbReference type="Proteomes" id="UP000198424"/>
    </source>
</evidence>
<proteinExistence type="predicted"/>
<sequence length="169" mass="19963">MNSFETIYDFSSGDGIKKIWTLFIPIGIFIFLKFFLFLIENDEEKFLFKDPEHQKFMVKIFQYVSIFFFLLFSVLFAHGYYKTNDLYNNAKLQTEGFVTKFHPMPSGGHDSERFIVNGVEFEYSDFDISGFGYNNAKSHGGAIDENKYVRIDYIKEKKENQILKLEVRK</sequence>
<keyword evidence="1" id="KW-0812">Transmembrane</keyword>
<name>A0ABX4CLR9_FLAHY</name>
<evidence type="ECO:0000313" key="2">
    <source>
        <dbReference type="EMBL" id="OXA97591.1"/>
    </source>
</evidence>
<feature type="transmembrane region" description="Helical" evidence="1">
    <location>
        <begin position="60"/>
        <end position="81"/>
    </location>
</feature>
<accession>A0ABX4CLR9</accession>
<keyword evidence="3" id="KW-1185">Reference proteome</keyword>
<comment type="caution">
    <text evidence="2">The sequence shown here is derived from an EMBL/GenBank/DDBJ whole genome shotgun (WGS) entry which is preliminary data.</text>
</comment>
<dbReference type="RefSeq" id="WP_051885710.1">
    <property type="nucleotide sequence ID" value="NZ_JBEWQG010000022.1"/>
</dbReference>